<accession>A0A381ZV54</accession>
<gene>
    <name evidence="2" type="ORF">METZ01_LOCUS146019</name>
</gene>
<reference evidence="2" key="1">
    <citation type="submission" date="2018-05" db="EMBL/GenBank/DDBJ databases">
        <authorList>
            <person name="Lanie J.A."/>
            <person name="Ng W.-L."/>
            <person name="Kazmierczak K.M."/>
            <person name="Andrzejewski T.M."/>
            <person name="Davidsen T.M."/>
            <person name="Wayne K.J."/>
            <person name="Tettelin H."/>
            <person name="Glass J.I."/>
            <person name="Rusch D."/>
            <person name="Podicherti R."/>
            <person name="Tsui H.-C.T."/>
            <person name="Winkler M.E."/>
        </authorList>
    </citation>
    <scope>NUCLEOTIDE SEQUENCE</scope>
</reference>
<organism evidence="2">
    <name type="scientific">marine metagenome</name>
    <dbReference type="NCBI Taxonomy" id="408172"/>
    <lineage>
        <taxon>unclassified sequences</taxon>
        <taxon>metagenomes</taxon>
        <taxon>ecological metagenomes</taxon>
    </lineage>
</organism>
<sequence>MNWEAVGALGEIVGGLAVVVSLAYLALQIRAQNRESRIASVHEITEAFRDSITAIQHTDRAKVFAAGLHGFDDLPDAQRIQFLAISQSILRVWDEAYYQYREGRLDERTWTAMLTQWTDFLAVDGVRKVWKLRKHTYTDAFRVFVDSLEGGSYSIGGSSSSSLPAPE</sequence>
<evidence type="ECO:0008006" key="3">
    <source>
        <dbReference type="Google" id="ProtNLM"/>
    </source>
</evidence>
<name>A0A381ZV54_9ZZZZ</name>
<keyword evidence="1" id="KW-0472">Membrane</keyword>
<evidence type="ECO:0000313" key="2">
    <source>
        <dbReference type="EMBL" id="SVA93165.1"/>
    </source>
</evidence>
<evidence type="ECO:0000256" key="1">
    <source>
        <dbReference type="SAM" id="Phobius"/>
    </source>
</evidence>
<protein>
    <recommendedName>
        <fullName evidence="3">DUF4760 domain-containing protein</fullName>
    </recommendedName>
</protein>
<dbReference type="AlphaFoldDB" id="A0A381ZV54"/>
<proteinExistence type="predicted"/>
<keyword evidence="1" id="KW-1133">Transmembrane helix</keyword>
<dbReference type="EMBL" id="UINC01022798">
    <property type="protein sequence ID" value="SVA93165.1"/>
    <property type="molecule type" value="Genomic_DNA"/>
</dbReference>
<feature type="transmembrane region" description="Helical" evidence="1">
    <location>
        <begin position="6"/>
        <end position="27"/>
    </location>
</feature>
<keyword evidence="1" id="KW-0812">Transmembrane</keyword>